<organism evidence="1">
    <name type="scientific">freshwater metagenome</name>
    <dbReference type="NCBI Taxonomy" id="449393"/>
    <lineage>
        <taxon>unclassified sequences</taxon>
        <taxon>metagenomes</taxon>
        <taxon>ecological metagenomes</taxon>
    </lineage>
</organism>
<dbReference type="AlphaFoldDB" id="A0A6J6BJQ0"/>
<accession>A0A6J6BJQ0</accession>
<reference evidence="1" key="1">
    <citation type="submission" date="2020-05" db="EMBL/GenBank/DDBJ databases">
        <authorList>
            <person name="Chiriac C."/>
            <person name="Salcher M."/>
            <person name="Ghai R."/>
            <person name="Kavagutti S V."/>
        </authorList>
    </citation>
    <scope>NUCLEOTIDE SEQUENCE</scope>
</reference>
<protein>
    <submittedName>
        <fullName evidence="1">Unannotated protein</fullName>
    </submittedName>
</protein>
<evidence type="ECO:0000313" key="1">
    <source>
        <dbReference type="EMBL" id="CAB4538944.1"/>
    </source>
</evidence>
<proteinExistence type="predicted"/>
<sequence length="401" mass="44051">MSKKQTPQMPAVSFKIAAAEFELLAAFMAPLRFDESEGESIWVTSMGGSRREWIVATAGVTVVVSSHEAEVQRWGMTPDQSWAFPIPEHVLVTMGKFIQNSQELTITLSDQRVTLSSDLFSMNISQNPLATRPPLVPPTESLCTATVDATGLWTMLSAARVWPTGAKAEGMNTPLRCHLDFATNQLVFNADWTIVEAGVHEYRMPAEFGPVSAGVHLKPFNIPHTAILSVLRNPGTLAEIGNIEFHVAPEGVDHLMICGENWSLYFPTIANVEQWGHDLDEVIGDIAYVWKDCSLIKMFYPDLEQGEISLSALPNESRYGLYKYRVSYQVLDDVVPTLALYSELDAINEVSAGCRVVIEGTRVLAVADLTQENYLHLNSHIEAFASNVAGLGPILSAISLS</sequence>
<dbReference type="EMBL" id="CAEZSL010000043">
    <property type="protein sequence ID" value="CAB4538944.1"/>
    <property type="molecule type" value="Genomic_DNA"/>
</dbReference>
<gene>
    <name evidence="1" type="ORF">UFOPK1421_00532</name>
</gene>
<name>A0A6J6BJQ0_9ZZZZ</name>